<organism evidence="12 13">
    <name type="scientific">Haloquadratum walsbyi J07HQW1</name>
    <dbReference type="NCBI Taxonomy" id="1238424"/>
    <lineage>
        <taxon>Archaea</taxon>
        <taxon>Methanobacteriati</taxon>
        <taxon>Methanobacteriota</taxon>
        <taxon>Stenosarchaea group</taxon>
        <taxon>Halobacteria</taxon>
        <taxon>Halobacteriales</taxon>
        <taxon>Haloferacaceae</taxon>
        <taxon>Haloquadratum</taxon>
    </lineage>
</organism>
<evidence type="ECO:0000256" key="4">
    <source>
        <dbReference type="ARBA" id="ARBA00022679"/>
    </source>
</evidence>
<evidence type="ECO:0000313" key="13">
    <source>
        <dbReference type="Proteomes" id="UP000030649"/>
    </source>
</evidence>
<dbReference type="SUPFAM" id="SSF53613">
    <property type="entry name" value="Ribokinase-like"/>
    <property type="match status" value="1"/>
</dbReference>
<dbReference type="UniPathway" id="UPA00060">
    <property type="reaction ID" value="UER00139"/>
</dbReference>
<evidence type="ECO:0000256" key="10">
    <source>
        <dbReference type="ARBA" id="ARBA00022977"/>
    </source>
</evidence>
<evidence type="ECO:0000256" key="5">
    <source>
        <dbReference type="ARBA" id="ARBA00022723"/>
    </source>
</evidence>
<evidence type="ECO:0000256" key="7">
    <source>
        <dbReference type="ARBA" id="ARBA00022777"/>
    </source>
</evidence>
<protein>
    <recommendedName>
        <fullName evidence="11">Hydroxyethylthiazole kinase</fullName>
        <ecNumber evidence="11">2.7.1.50</ecNumber>
    </recommendedName>
    <alternativeName>
        <fullName evidence="11">4-methyl-5-beta-hydroxyethylthiazole kinase</fullName>
        <shortName evidence="11">TH kinase</shortName>
        <shortName evidence="11">Thz kinase</shortName>
    </alternativeName>
</protein>
<dbReference type="GO" id="GO:0000287">
    <property type="term" value="F:magnesium ion binding"/>
    <property type="evidence" value="ECO:0007669"/>
    <property type="project" value="UniProtKB-UniRule"/>
</dbReference>
<dbReference type="Pfam" id="PF02110">
    <property type="entry name" value="HK"/>
    <property type="match status" value="1"/>
</dbReference>
<feature type="binding site" evidence="11">
    <location>
        <position position="204"/>
    </location>
    <ligand>
        <name>substrate</name>
    </ligand>
</feature>
<gene>
    <name evidence="11" type="primary">thiM</name>
    <name evidence="12" type="ORF">J07HQW1_02584</name>
</gene>
<dbReference type="Proteomes" id="UP000030649">
    <property type="component" value="Unassembled WGS sequence"/>
</dbReference>
<comment type="similarity">
    <text evidence="11">Belongs to the Thz kinase family.</text>
</comment>
<dbReference type="PIRSF" id="PIRSF000513">
    <property type="entry name" value="Thz_kinase"/>
    <property type="match status" value="1"/>
</dbReference>
<reference evidence="12 13" key="1">
    <citation type="journal article" date="2013" name="PLoS ONE">
        <title>Assembly-driven community genomics of a hypersaline microbial ecosystem.</title>
        <authorList>
            <person name="Podell S."/>
            <person name="Ugalde J.A."/>
            <person name="Narasingarao P."/>
            <person name="Banfield J.F."/>
            <person name="Heidelberg K.B."/>
            <person name="Allen E.E."/>
        </authorList>
    </citation>
    <scope>NUCLEOTIDE SEQUENCE [LARGE SCALE GENOMIC DNA]</scope>
    <source>
        <strain evidence="13">J07HQW1</strain>
    </source>
</reference>
<dbReference type="EC" id="2.7.1.50" evidence="11"/>
<sequence>MSEDTTTLVEETSVTVQTALKELDQATPLVNAITNDVTVNQVANVILHWGGLPVMSDDVRELDEMVDAAEACLLNMGTVSETGEEAMMTAGQAASEHDAGLVLDPVGAGATTTRSRVAERLSTNLDIDVINGNRGEIAALVGENAEVRGVESVGEHPDAAETAMACAQRTGAVVVASGTTDIVATAETAFELTVGDEMLGTFVGTGCMLGGTIAAFCGALDDSLTAALTGTIAFGLAGEAAANGEFGDYAGPASYETTVLDAAAGTDPEMIATMDIDSRINRVLAEVN</sequence>
<dbReference type="GO" id="GO:0009229">
    <property type="term" value="P:thiamine diphosphate biosynthetic process"/>
    <property type="evidence" value="ECO:0007669"/>
    <property type="project" value="UniProtKB-UniRule"/>
</dbReference>
<evidence type="ECO:0000256" key="9">
    <source>
        <dbReference type="ARBA" id="ARBA00022842"/>
    </source>
</evidence>
<dbReference type="HAMAP" id="MF_00228">
    <property type="entry name" value="Thz_kinase"/>
    <property type="match status" value="1"/>
</dbReference>
<evidence type="ECO:0000313" key="12">
    <source>
        <dbReference type="EMBL" id="ERG92540.1"/>
    </source>
</evidence>
<dbReference type="GO" id="GO:0009228">
    <property type="term" value="P:thiamine biosynthetic process"/>
    <property type="evidence" value="ECO:0007669"/>
    <property type="project" value="UniProtKB-KW"/>
</dbReference>
<keyword evidence="6 11" id="KW-0547">Nucleotide-binding</keyword>
<evidence type="ECO:0000256" key="8">
    <source>
        <dbReference type="ARBA" id="ARBA00022840"/>
    </source>
</evidence>
<dbReference type="HOGENOM" id="CLU_019943_0_0_2"/>
<keyword evidence="10 11" id="KW-0784">Thiamine biosynthesis</keyword>
<proteinExistence type="inferred from homology"/>
<evidence type="ECO:0000256" key="11">
    <source>
        <dbReference type="HAMAP-Rule" id="MF_00228"/>
    </source>
</evidence>
<name>U1N777_9EURY</name>
<dbReference type="NCBIfam" id="NF006830">
    <property type="entry name" value="PRK09355.1"/>
    <property type="match status" value="1"/>
</dbReference>
<dbReference type="PRINTS" id="PR01099">
    <property type="entry name" value="HYETHTZKNASE"/>
</dbReference>
<comment type="function">
    <text evidence="11">Catalyzes the phosphorylation of the hydroxyl group of 4-methyl-5-beta-hydroxyethylthiazole (THZ).</text>
</comment>
<keyword evidence="8 11" id="KW-0067">ATP-binding</keyword>
<dbReference type="EMBL" id="KE356560">
    <property type="protein sequence ID" value="ERG92540.1"/>
    <property type="molecule type" value="Genomic_DNA"/>
</dbReference>
<dbReference type="InterPro" id="IPR029056">
    <property type="entry name" value="Ribokinase-like"/>
</dbReference>
<comment type="cofactor">
    <cofactor evidence="2 11">
        <name>Mg(2+)</name>
        <dbReference type="ChEBI" id="CHEBI:18420"/>
    </cofactor>
</comment>
<evidence type="ECO:0000256" key="6">
    <source>
        <dbReference type="ARBA" id="ARBA00022741"/>
    </source>
</evidence>
<feature type="binding site" evidence="11">
    <location>
        <position position="55"/>
    </location>
    <ligand>
        <name>substrate</name>
    </ligand>
</feature>
<feature type="binding site" evidence="11">
    <location>
        <position position="177"/>
    </location>
    <ligand>
        <name>ATP</name>
        <dbReference type="ChEBI" id="CHEBI:30616"/>
    </ligand>
</feature>
<dbReference type="STRING" id="1238424.J07HQW1_02584"/>
<accession>U1N777</accession>
<feature type="binding site" evidence="11">
    <location>
        <position position="131"/>
    </location>
    <ligand>
        <name>ATP</name>
        <dbReference type="ChEBI" id="CHEBI:30616"/>
    </ligand>
</feature>
<evidence type="ECO:0000256" key="3">
    <source>
        <dbReference type="ARBA" id="ARBA00004868"/>
    </source>
</evidence>
<dbReference type="AlphaFoldDB" id="U1N777"/>
<dbReference type="GO" id="GO:0004417">
    <property type="term" value="F:hydroxyethylthiazole kinase activity"/>
    <property type="evidence" value="ECO:0007669"/>
    <property type="project" value="UniProtKB-UniRule"/>
</dbReference>
<dbReference type="CDD" id="cd01170">
    <property type="entry name" value="THZ_kinase"/>
    <property type="match status" value="1"/>
</dbReference>
<keyword evidence="5 11" id="KW-0479">Metal-binding</keyword>
<dbReference type="InterPro" id="IPR000417">
    <property type="entry name" value="Hyethyz_kinase"/>
</dbReference>
<keyword evidence="9 11" id="KW-0460">Magnesium</keyword>
<comment type="pathway">
    <text evidence="3 11">Cofactor biosynthesis; thiamine diphosphate biosynthesis; 4-methyl-5-(2-phosphoethyl)-thiazole from 5-(2-hydroxyethyl)-4-methylthiazole: step 1/1.</text>
</comment>
<comment type="catalytic activity">
    <reaction evidence="1 11">
        <text>5-(2-hydroxyethyl)-4-methylthiazole + ATP = 4-methyl-5-(2-phosphooxyethyl)-thiazole + ADP + H(+)</text>
        <dbReference type="Rhea" id="RHEA:24212"/>
        <dbReference type="ChEBI" id="CHEBI:15378"/>
        <dbReference type="ChEBI" id="CHEBI:17957"/>
        <dbReference type="ChEBI" id="CHEBI:30616"/>
        <dbReference type="ChEBI" id="CHEBI:58296"/>
        <dbReference type="ChEBI" id="CHEBI:456216"/>
        <dbReference type="EC" id="2.7.1.50"/>
    </reaction>
</comment>
<evidence type="ECO:0000256" key="1">
    <source>
        <dbReference type="ARBA" id="ARBA00001771"/>
    </source>
</evidence>
<dbReference type="GO" id="GO:0005524">
    <property type="term" value="F:ATP binding"/>
    <property type="evidence" value="ECO:0007669"/>
    <property type="project" value="UniProtKB-UniRule"/>
</dbReference>
<dbReference type="Gene3D" id="3.40.1190.20">
    <property type="match status" value="1"/>
</dbReference>
<keyword evidence="4 11" id="KW-0808">Transferase</keyword>
<keyword evidence="7 11" id="KW-0418">Kinase</keyword>
<evidence type="ECO:0000256" key="2">
    <source>
        <dbReference type="ARBA" id="ARBA00001946"/>
    </source>
</evidence>